<dbReference type="InterPro" id="IPR047347">
    <property type="entry name" value="YvaQ-like_sensor"/>
</dbReference>
<dbReference type="PANTHER" id="PTHR32089">
    <property type="entry name" value="METHYL-ACCEPTING CHEMOTAXIS PROTEIN MCPB"/>
    <property type="match status" value="1"/>
</dbReference>
<dbReference type="Pfam" id="PF00672">
    <property type="entry name" value="HAMP"/>
    <property type="match status" value="1"/>
</dbReference>
<protein>
    <submittedName>
        <fullName evidence="8">MCP four helix bundle domain-containing protein</fullName>
    </submittedName>
</protein>
<comment type="caution">
    <text evidence="8">The sequence shown here is derived from an EMBL/GenBank/DDBJ whole genome shotgun (WGS) entry which is preliminary data.</text>
</comment>
<dbReference type="PRINTS" id="PR00260">
    <property type="entry name" value="CHEMTRNSDUCR"/>
</dbReference>
<dbReference type="InterPro" id="IPR024478">
    <property type="entry name" value="HlyB_4HB_MCP"/>
</dbReference>
<dbReference type="SUPFAM" id="SSF58104">
    <property type="entry name" value="Methyl-accepting chemotaxis protein (MCP) signaling domain"/>
    <property type="match status" value="1"/>
</dbReference>
<dbReference type="Gene3D" id="1.10.287.950">
    <property type="entry name" value="Methyl-accepting chemotaxis protein"/>
    <property type="match status" value="1"/>
</dbReference>
<dbReference type="GO" id="GO:0007165">
    <property type="term" value="P:signal transduction"/>
    <property type="evidence" value="ECO:0007669"/>
    <property type="project" value="UniProtKB-KW"/>
</dbReference>
<dbReference type="PANTHER" id="PTHR32089:SF112">
    <property type="entry name" value="LYSOZYME-LIKE PROTEIN-RELATED"/>
    <property type="match status" value="1"/>
</dbReference>
<keyword evidence="5" id="KW-0472">Membrane</keyword>
<dbReference type="Pfam" id="PF12729">
    <property type="entry name" value="4HB_MCP_1"/>
    <property type="match status" value="1"/>
</dbReference>
<evidence type="ECO:0000256" key="4">
    <source>
        <dbReference type="SAM" id="Coils"/>
    </source>
</evidence>
<dbReference type="InterPro" id="IPR004090">
    <property type="entry name" value="Chemotax_Me-accpt_rcpt"/>
</dbReference>
<dbReference type="InterPro" id="IPR003660">
    <property type="entry name" value="HAMP_dom"/>
</dbReference>
<evidence type="ECO:0000259" key="7">
    <source>
        <dbReference type="PROSITE" id="PS50885"/>
    </source>
</evidence>
<feature type="coiled-coil region" evidence="4">
    <location>
        <begin position="370"/>
        <end position="397"/>
    </location>
</feature>
<dbReference type="AlphaFoldDB" id="A0A8I1MBC8"/>
<dbReference type="GO" id="GO:0006935">
    <property type="term" value="P:chemotaxis"/>
    <property type="evidence" value="ECO:0007669"/>
    <property type="project" value="InterPro"/>
</dbReference>
<dbReference type="Proteomes" id="UP000664405">
    <property type="component" value="Unassembled WGS sequence"/>
</dbReference>
<keyword evidence="1 3" id="KW-0807">Transducer</keyword>
<evidence type="ECO:0000259" key="6">
    <source>
        <dbReference type="PROSITE" id="PS50111"/>
    </source>
</evidence>
<proteinExistence type="inferred from homology"/>
<keyword evidence="5" id="KW-0812">Transmembrane</keyword>
<feature type="coiled-coil region" evidence="4">
    <location>
        <begin position="267"/>
        <end position="301"/>
    </location>
</feature>
<dbReference type="GO" id="GO:0016020">
    <property type="term" value="C:membrane"/>
    <property type="evidence" value="ECO:0007669"/>
    <property type="project" value="InterPro"/>
</dbReference>
<keyword evidence="5" id="KW-1133">Transmembrane helix</keyword>
<dbReference type="CDD" id="cd06225">
    <property type="entry name" value="HAMP"/>
    <property type="match status" value="1"/>
</dbReference>
<evidence type="ECO:0000256" key="2">
    <source>
        <dbReference type="ARBA" id="ARBA00029447"/>
    </source>
</evidence>
<name>A0A8I1MBC8_9PROT</name>
<dbReference type="PROSITE" id="PS50885">
    <property type="entry name" value="HAMP"/>
    <property type="match status" value="1"/>
</dbReference>
<sequence length="567" mass="60621">MNASKKQVSLSLGQRQIISYVAILALMSILTTISVVLVNQINTSFTQITDINGVKQRYAINLGGSVQDRAIAVRDMALVASQDEVDATVTIINEQAAIYAEAAQGMAEILSAEQTSSDEEQQLFAEIQAIEERAAPIIEKVVGLRKAGEFSSTINLINAEAAPAFADWRASIDALIEHEEAKSQLISVSARTVASNFSIVMIGMLVASLAISIVLIIWNIRAIAPLRGLTTGMLEIAEGKLDTAIPEITRRDEVGDIVTAVKVFQKNAIERREMRAKEAELQRAQAQRSELMEKLTKNFENTTGDLLADVGMALEKLRNSASTLGRTAETSKARASDAASVVSEVAHNAESVASAAEELTASVYEVSQRIAQSRETMSRAQNEANSTNEKMSVLETSADKIGEVVKLITDIAGQTNLLALNATIEAARAGDAGKGFAVVANEVKNLASQTARATDEISEQIATVQSETRDAVAAIREIVETIGVINDDTAGIADSINQQSNTTTEISSKISNVAQNTRDVASNIQQAMDAADETDAASGDVRAATASMEERAQKLDHSVKQFLRDIA</sequence>
<organism evidence="8 9">
    <name type="scientific">Thalassospira povalilytica</name>
    <dbReference type="NCBI Taxonomy" id="732237"/>
    <lineage>
        <taxon>Bacteria</taxon>
        <taxon>Pseudomonadati</taxon>
        <taxon>Pseudomonadota</taxon>
        <taxon>Alphaproteobacteria</taxon>
        <taxon>Rhodospirillales</taxon>
        <taxon>Thalassospiraceae</taxon>
        <taxon>Thalassospira</taxon>
    </lineage>
</organism>
<dbReference type="SMART" id="SM00304">
    <property type="entry name" value="HAMP"/>
    <property type="match status" value="1"/>
</dbReference>
<dbReference type="Pfam" id="PF00015">
    <property type="entry name" value="MCPsignal"/>
    <property type="match status" value="1"/>
</dbReference>
<feature type="domain" description="Methyl-accepting transducer" evidence="6">
    <location>
        <begin position="306"/>
        <end position="542"/>
    </location>
</feature>
<gene>
    <name evidence="8" type="ORF">JF547_19345</name>
</gene>
<reference evidence="8" key="1">
    <citation type="submission" date="2020-12" db="EMBL/GenBank/DDBJ databases">
        <title>Oil enriched cultivation method for isolating marine PHA-producing bacteria.</title>
        <authorList>
            <person name="Zheng W."/>
            <person name="Yu S."/>
            <person name="Huang Y."/>
        </authorList>
    </citation>
    <scope>NUCLEOTIDE SEQUENCE</scope>
    <source>
        <strain evidence="8">SY-2-3</strain>
    </source>
</reference>
<evidence type="ECO:0000256" key="1">
    <source>
        <dbReference type="ARBA" id="ARBA00023224"/>
    </source>
</evidence>
<feature type="transmembrane region" description="Helical" evidence="5">
    <location>
        <begin position="197"/>
        <end position="218"/>
    </location>
</feature>
<keyword evidence="4" id="KW-0175">Coiled coil</keyword>
<evidence type="ECO:0000313" key="8">
    <source>
        <dbReference type="EMBL" id="MBN8198631.1"/>
    </source>
</evidence>
<dbReference type="CDD" id="cd19411">
    <property type="entry name" value="MCP2201-like_sensor"/>
    <property type="match status" value="1"/>
</dbReference>
<dbReference type="SMART" id="SM00283">
    <property type="entry name" value="MA"/>
    <property type="match status" value="1"/>
</dbReference>
<dbReference type="RefSeq" id="WP_206928396.1">
    <property type="nucleotide sequence ID" value="NZ_JAEKJW010000004.1"/>
</dbReference>
<evidence type="ECO:0000256" key="3">
    <source>
        <dbReference type="PROSITE-ProRule" id="PRU00284"/>
    </source>
</evidence>
<evidence type="ECO:0000313" key="9">
    <source>
        <dbReference type="Proteomes" id="UP000664405"/>
    </source>
</evidence>
<accession>A0A8I1MBC8</accession>
<feature type="transmembrane region" description="Helical" evidence="5">
    <location>
        <begin position="17"/>
        <end position="38"/>
    </location>
</feature>
<dbReference type="EMBL" id="JAEKJW010000004">
    <property type="protein sequence ID" value="MBN8198631.1"/>
    <property type="molecule type" value="Genomic_DNA"/>
</dbReference>
<dbReference type="PROSITE" id="PS50111">
    <property type="entry name" value="CHEMOTAXIS_TRANSDUC_2"/>
    <property type="match status" value="1"/>
</dbReference>
<dbReference type="GO" id="GO:0004888">
    <property type="term" value="F:transmembrane signaling receptor activity"/>
    <property type="evidence" value="ECO:0007669"/>
    <property type="project" value="InterPro"/>
</dbReference>
<comment type="similarity">
    <text evidence="2">Belongs to the methyl-accepting chemotaxis (MCP) protein family.</text>
</comment>
<evidence type="ECO:0000256" key="5">
    <source>
        <dbReference type="SAM" id="Phobius"/>
    </source>
</evidence>
<feature type="domain" description="HAMP" evidence="7">
    <location>
        <begin position="220"/>
        <end position="273"/>
    </location>
</feature>
<dbReference type="Gene3D" id="6.10.340.10">
    <property type="match status" value="1"/>
</dbReference>
<dbReference type="InterPro" id="IPR004089">
    <property type="entry name" value="MCPsignal_dom"/>
</dbReference>